<dbReference type="AlphaFoldDB" id="S4XKG0"/>
<evidence type="ECO:0000313" key="11">
    <source>
        <dbReference type="EMBL" id="AGP33029.1"/>
    </source>
</evidence>
<keyword evidence="3" id="KW-0328">Glycosyltransferase</keyword>
<evidence type="ECO:0000256" key="4">
    <source>
        <dbReference type="ARBA" id="ARBA00022679"/>
    </source>
</evidence>
<dbReference type="GO" id="GO:0010041">
    <property type="term" value="P:response to iron(III) ion"/>
    <property type="evidence" value="ECO:0007669"/>
    <property type="project" value="TreeGrafter"/>
</dbReference>
<feature type="compositionally biased region" description="Low complexity" evidence="8">
    <location>
        <begin position="10"/>
        <end position="124"/>
    </location>
</feature>
<feature type="transmembrane region" description="Helical" evidence="9">
    <location>
        <begin position="292"/>
        <end position="309"/>
    </location>
</feature>
<feature type="transmembrane region" description="Helical" evidence="9">
    <location>
        <begin position="168"/>
        <end position="191"/>
    </location>
</feature>
<gene>
    <name evidence="11" type="ORF">SCE1572_00060</name>
</gene>
<feature type="transmembrane region" description="Helical" evidence="9">
    <location>
        <begin position="386"/>
        <end position="404"/>
    </location>
</feature>
<evidence type="ECO:0000256" key="6">
    <source>
        <dbReference type="ARBA" id="ARBA00022989"/>
    </source>
</evidence>
<evidence type="ECO:0000256" key="8">
    <source>
        <dbReference type="SAM" id="MobiDB-lite"/>
    </source>
</evidence>
<evidence type="ECO:0000259" key="10">
    <source>
        <dbReference type="Pfam" id="PF13231"/>
    </source>
</evidence>
<dbReference type="GO" id="GO:0005886">
    <property type="term" value="C:plasma membrane"/>
    <property type="evidence" value="ECO:0007669"/>
    <property type="project" value="UniProtKB-SubCell"/>
</dbReference>
<dbReference type="GO" id="GO:0016763">
    <property type="term" value="F:pentosyltransferase activity"/>
    <property type="evidence" value="ECO:0007669"/>
    <property type="project" value="TreeGrafter"/>
</dbReference>
<proteinExistence type="predicted"/>
<feature type="transmembrane region" description="Helical" evidence="9">
    <location>
        <begin position="580"/>
        <end position="610"/>
    </location>
</feature>
<feature type="transmembrane region" description="Helical" evidence="9">
    <location>
        <begin position="850"/>
        <end position="869"/>
    </location>
</feature>
<evidence type="ECO:0000313" key="12">
    <source>
        <dbReference type="Proteomes" id="UP000014803"/>
    </source>
</evidence>
<dbReference type="STRING" id="1254432.SCE1572_00060"/>
<evidence type="ECO:0000256" key="3">
    <source>
        <dbReference type="ARBA" id="ARBA00022676"/>
    </source>
</evidence>
<dbReference type="Proteomes" id="UP000014803">
    <property type="component" value="Chromosome"/>
</dbReference>
<keyword evidence="7 9" id="KW-0472">Membrane</keyword>
<reference evidence="11 12" key="1">
    <citation type="journal article" date="2013" name="Sci. Rep.">
        <title>Extraordinary expansion of a Sorangium cellulosum genome from an alkaline milieu.</title>
        <authorList>
            <person name="Han K."/>
            <person name="Li Z.F."/>
            <person name="Peng R."/>
            <person name="Zhu L.P."/>
            <person name="Zhou T."/>
            <person name="Wang L.G."/>
            <person name="Li S.G."/>
            <person name="Zhang X.B."/>
            <person name="Hu W."/>
            <person name="Wu Z.H."/>
            <person name="Qin N."/>
            <person name="Li Y.Z."/>
        </authorList>
    </citation>
    <scope>NUCLEOTIDE SEQUENCE [LARGE SCALE GENOMIC DNA]</scope>
    <source>
        <strain evidence="11 12">So0157-2</strain>
    </source>
</reference>
<keyword evidence="6 9" id="KW-1133">Transmembrane helix</keyword>
<feature type="region of interest" description="Disordered" evidence="8">
    <location>
        <begin position="1"/>
        <end position="132"/>
    </location>
</feature>
<accession>S4XKG0</accession>
<dbReference type="PANTHER" id="PTHR33908:SF3">
    <property type="entry name" value="UNDECAPRENYL PHOSPHATE-ALPHA-4-AMINO-4-DEOXY-L-ARABINOSE ARABINOSYL TRANSFERASE"/>
    <property type="match status" value="1"/>
</dbReference>
<dbReference type="InterPro" id="IPR038731">
    <property type="entry name" value="RgtA/B/C-like"/>
</dbReference>
<keyword evidence="4" id="KW-0808">Transferase</keyword>
<evidence type="ECO:0000256" key="2">
    <source>
        <dbReference type="ARBA" id="ARBA00022475"/>
    </source>
</evidence>
<feature type="transmembrane region" description="Helical" evidence="9">
    <location>
        <begin position="410"/>
        <end position="430"/>
    </location>
</feature>
<dbReference type="Pfam" id="PF13231">
    <property type="entry name" value="PMT_2"/>
    <property type="match status" value="1"/>
</dbReference>
<evidence type="ECO:0000256" key="9">
    <source>
        <dbReference type="SAM" id="Phobius"/>
    </source>
</evidence>
<dbReference type="EMBL" id="CP003969">
    <property type="protein sequence ID" value="AGP33029.1"/>
    <property type="molecule type" value="Genomic_DNA"/>
</dbReference>
<feature type="transmembrane region" description="Helical" evidence="9">
    <location>
        <begin position="479"/>
        <end position="501"/>
    </location>
</feature>
<dbReference type="HOGENOM" id="CLU_313505_0_0_7"/>
<dbReference type="eggNOG" id="COG1807">
    <property type="taxonomic scope" value="Bacteria"/>
</dbReference>
<sequence>MNDTHDKSSGAPADARDGTTAAGETTEGGVAPRAAAPADEAAARDGAAGADEAAARDGAAGADEAAARDGAAGADEAAARDGAAGADEAAARDGAAGADEAAARDGAAGADEAAARDGAAGADEATPDADEVRLVPQGNPLRWRGAAVSAAGALLAFVVMALAPQLRWGVPLGALGIAVATLGLLDLLGTFDDPPERVAARVGIRDLLGPLALLGSGLAAFFVLVTLSVAGYLSPSSLAGGGAPTLLSLAVPAVAVPAAFLTAVVGAFRLGERLGPCRADETGAPRPLSRRHGFWLVALVTLLYLPMLGSHSLTDPWETHYGEVAREILARNDWISLWWAQDGWFWSKPVLDFWMQALAMAAFGVRYRSGEMLSAVAEGRTPWPEWAVRLPIFALTLVAVYLLYKAVSRIFSRRAGLLAGVVLTTMPQWFMVSHQTMTDMPFVATMAAAMALLLLGIHTDDAEEARVYEVDLGALKVGLSLYHLVLGAIVACALPQLLYLLSRHVEIHTAPFGLRLHGDVFSSGSPGNCGLPGNEACRAVLPVLPGLQPALQAIIWAQTLGIVLYASWGERRVQRLLFLAAWFFAALSTMAKGPAGFGLPVLCALGYVVVSRRYRDLLKMEIPVGLLVLACVALPWFVAMYARHGQPFTDRLLFHDMFKRAFTHVHDTNEGDDVSFRYYVWQLGYATFPWTGLVPASLVWWLRRREGGAPDEPGSAEVRKSDASVFLAMWFLFGFALFSLMLTKFHHYILPAVPPAAMLTGILLDDMLRLEARAGALRSGAASAPARALATVVYERAMLGAVAIGAALLVFFVGRDLAMAREGQPSQARLLHLFTYNYKRPWPQSLDFSATLWAFTAAAALVCLLLVVARLRRLALYALAALAIAFTAWGLDVYFVRTSPHWGQRETLLAYARASQEIPGPLVAYQMNWKGENFYAGNKLAAFVSSGKKFQDYINEQKKKGVKTFYFVTEHGRINSLSNELGNPRIFERLTSIELNNKFLVVRATFE</sequence>
<feature type="transmembrane region" description="Helical" evidence="9">
    <location>
        <begin position="679"/>
        <end position="702"/>
    </location>
</feature>
<dbReference type="RefSeq" id="WP_020464726.1">
    <property type="nucleotide sequence ID" value="NC_021658.1"/>
</dbReference>
<feature type="transmembrane region" description="Helical" evidence="9">
    <location>
        <begin position="723"/>
        <end position="742"/>
    </location>
</feature>
<keyword evidence="2" id="KW-1003">Cell membrane</keyword>
<evidence type="ECO:0000256" key="1">
    <source>
        <dbReference type="ARBA" id="ARBA00004651"/>
    </source>
</evidence>
<dbReference type="GO" id="GO:0009103">
    <property type="term" value="P:lipopolysaccharide biosynthetic process"/>
    <property type="evidence" value="ECO:0007669"/>
    <property type="project" value="UniProtKB-ARBA"/>
</dbReference>
<evidence type="ECO:0000256" key="5">
    <source>
        <dbReference type="ARBA" id="ARBA00022692"/>
    </source>
</evidence>
<name>S4XKG0_SORCE</name>
<dbReference type="InterPro" id="IPR050297">
    <property type="entry name" value="LipidA_mod_glycosyltrf_83"/>
</dbReference>
<keyword evidence="5 9" id="KW-0812">Transmembrane</keyword>
<feature type="transmembrane region" description="Helical" evidence="9">
    <location>
        <begin position="622"/>
        <end position="642"/>
    </location>
</feature>
<feature type="transmembrane region" description="Helical" evidence="9">
    <location>
        <begin position="246"/>
        <end position="271"/>
    </location>
</feature>
<feature type="domain" description="Glycosyltransferase RgtA/B/C/D-like" evidence="10">
    <location>
        <begin position="385"/>
        <end position="461"/>
    </location>
</feature>
<protein>
    <recommendedName>
        <fullName evidence="10">Glycosyltransferase RgtA/B/C/D-like domain-containing protein</fullName>
    </recommendedName>
</protein>
<feature type="transmembrane region" description="Helical" evidence="9">
    <location>
        <begin position="550"/>
        <end position="568"/>
    </location>
</feature>
<feature type="transmembrane region" description="Helical" evidence="9">
    <location>
        <begin position="211"/>
        <end position="234"/>
    </location>
</feature>
<organism evidence="11 12">
    <name type="scientific">Sorangium cellulosum So0157-2</name>
    <dbReference type="NCBI Taxonomy" id="1254432"/>
    <lineage>
        <taxon>Bacteria</taxon>
        <taxon>Pseudomonadati</taxon>
        <taxon>Myxococcota</taxon>
        <taxon>Polyangia</taxon>
        <taxon>Polyangiales</taxon>
        <taxon>Polyangiaceae</taxon>
        <taxon>Sorangium</taxon>
    </lineage>
</organism>
<comment type="subcellular location">
    <subcellularLocation>
        <location evidence="1">Cell membrane</location>
        <topology evidence="1">Multi-pass membrane protein</topology>
    </subcellularLocation>
</comment>
<feature type="transmembrane region" description="Helical" evidence="9">
    <location>
        <begin position="797"/>
        <end position="814"/>
    </location>
</feature>
<dbReference type="PATRIC" id="fig|1254432.3.peg.13"/>
<feature type="transmembrane region" description="Helical" evidence="9">
    <location>
        <begin position="442"/>
        <end position="459"/>
    </location>
</feature>
<dbReference type="KEGG" id="scu:SCE1572_00060"/>
<dbReference type="PANTHER" id="PTHR33908">
    <property type="entry name" value="MANNOSYLTRANSFERASE YKCB-RELATED"/>
    <property type="match status" value="1"/>
</dbReference>
<evidence type="ECO:0000256" key="7">
    <source>
        <dbReference type="ARBA" id="ARBA00023136"/>
    </source>
</evidence>
<feature type="transmembrane region" description="Helical" evidence="9">
    <location>
        <begin position="748"/>
        <end position="768"/>
    </location>
</feature>
<feature type="transmembrane region" description="Helical" evidence="9">
    <location>
        <begin position="876"/>
        <end position="896"/>
    </location>
</feature>
<feature type="transmembrane region" description="Helical" evidence="9">
    <location>
        <begin position="143"/>
        <end position="162"/>
    </location>
</feature>